<evidence type="ECO:0000313" key="2">
    <source>
        <dbReference type="Proteomes" id="UP000304953"/>
    </source>
</evidence>
<sequence>MSEQKRSKEYKHLEKRISQIEKNFKFNQSINGITNLQADRLRGLRLLCHAELEDYFESVALKLLTKAEKRWVEKKIANYNLSSLFIWHDKIDKNDTNDTKARMIIADYRKEIKSNHGIKEDNIKKLFGPLGYKTDDFDSTFISTLSSFGALRGETAHMSANKTQQPLDQNTELKRIKDLLKGIADFEDVLNSK</sequence>
<evidence type="ECO:0000313" key="1">
    <source>
        <dbReference type="EMBL" id="TGY85090.1"/>
    </source>
</evidence>
<gene>
    <name evidence="1" type="ORF">E5329_29030</name>
</gene>
<proteinExistence type="predicted"/>
<accession>A0AC61RLK5</accession>
<name>A0AC61RLK5_9FIRM</name>
<dbReference type="EMBL" id="SRYA01000203">
    <property type="protein sequence ID" value="TGY85090.1"/>
    <property type="molecule type" value="Genomic_DNA"/>
</dbReference>
<organism evidence="1 2">
    <name type="scientific">Petralouisia muris</name>
    <dbReference type="NCBI Taxonomy" id="3032872"/>
    <lineage>
        <taxon>Bacteria</taxon>
        <taxon>Bacillati</taxon>
        <taxon>Bacillota</taxon>
        <taxon>Clostridia</taxon>
        <taxon>Lachnospirales</taxon>
        <taxon>Lachnospiraceae</taxon>
        <taxon>Petralouisia</taxon>
    </lineage>
</organism>
<comment type="caution">
    <text evidence="1">The sequence shown here is derived from an EMBL/GenBank/DDBJ whole genome shotgun (WGS) entry which is preliminary data.</text>
</comment>
<keyword evidence="2" id="KW-1185">Reference proteome</keyword>
<reference evidence="1" key="1">
    <citation type="submission" date="2019-04" db="EMBL/GenBank/DDBJ databases">
        <title>Microbes associate with the intestines of laboratory mice.</title>
        <authorList>
            <person name="Navarre W."/>
            <person name="Wong E."/>
            <person name="Huang K."/>
            <person name="Tropini C."/>
            <person name="Ng K."/>
            <person name="Yu B."/>
        </authorList>
    </citation>
    <scope>NUCLEOTIDE SEQUENCE</scope>
    <source>
        <strain evidence="1">NM01_1-7b</strain>
    </source>
</reference>
<dbReference type="Proteomes" id="UP000304953">
    <property type="component" value="Unassembled WGS sequence"/>
</dbReference>
<protein>
    <submittedName>
        <fullName evidence="1">Uncharacterized protein</fullName>
    </submittedName>
</protein>